<evidence type="ECO:0000313" key="2">
    <source>
        <dbReference type="EMBL" id="KIW79915.1"/>
    </source>
</evidence>
<dbReference type="AlphaFoldDB" id="A0A0D2GMZ7"/>
<feature type="compositionally biased region" description="Basic and acidic residues" evidence="1">
    <location>
        <begin position="438"/>
        <end position="448"/>
    </location>
</feature>
<dbReference type="VEuPathDB" id="FungiDB:Z517_06530"/>
<gene>
    <name evidence="2" type="ORF">Z517_06530</name>
</gene>
<dbReference type="EMBL" id="KN846972">
    <property type="protein sequence ID" value="KIW79915.1"/>
    <property type="molecule type" value="Genomic_DNA"/>
</dbReference>
<feature type="region of interest" description="Disordered" evidence="1">
    <location>
        <begin position="51"/>
        <end position="89"/>
    </location>
</feature>
<sequence>MDSINRSPSVNSFTPAFSKSHTYLKVGFVSYDSDFNDALFILRSRNMDARTDTSSGRFGGQWAFLSTPPRPGSRSLPPSSSYLRSDRSNVSPLPTGLHFHQLNASRSSLTRHIPTPSIGGRSSTTTIPSPPLLVRVHSNDASLQIHPPRPRSKQGIMNNELPPAHEFSFRGIMAAIEEDIEEDINAISEIFGRSRLVLADQHESHLPPQGEIRAMSSPLQAVAEASASNERLAAAADDVIIVREDASLIEGSHTGSAAYGLLERLQAVPRTRRMRSETPGAGPSRPGTGSIRHTSAPAILSEVAPVIEDHGRLAHPELSRASRRLLQSSAAEHEVEEMPSRATNAVVSETYLSAGANAVTVSDPPVVSEGGRHYPLYSFDDSGLFEGPATPCPPPPTSLLERLQFLIPRMELHSFVPWVHGQPNRAVSAESQLRDILDRNQRARDSRRNPVVATESPELYE</sequence>
<feature type="compositionally biased region" description="Low complexity" evidence="1">
    <location>
        <begin position="72"/>
        <end position="83"/>
    </location>
</feature>
<evidence type="ECO:0000313" key="3">
    <source>
        <dbReference type="Proteomes" id="UP000053029"/>
    </source>
</evidence>
<proteinExistence type="predicted"/>
<accession>A0A0D2GMZ7</accession>
<dbReference type="RefSeq" id="XP_013283723.1">
    <property type="nucleotide sequence ID" value="XM_013428269.1"/>
</dbReference>
<dbReference type="STRING" id="1442368.A0A0D2GMZ7"/>
<protein>
    <submittedName>
        <fullName evidence="2">Uncharacterized protein</fullName>
    </submittedName>
</protein>
<evidence type="ECO:0000256" key="1">
    <source>
        <dbReference type="SAM" id="MobiDB-lite"/>
    </source>
</evidence>
<dbReference type="HOGENOM" id="CLU_037647_0_0_1"/>
<dbReference type="Proteomes" id="UP000053029">
    <property type="component" value="Unassembled WGS sequence"/>
</dbReference>
<feature type="region of interest" description="Disordered" evidence="1">
    <location>
        <begin position="438"/>
        <end position="461"/>
    </location>
</feature>
<reference evidence="2 3" key="1">
    <citation type="submission" date="2015-01" db="EMBL/GenBank/DDBJ databases">
        <title>The Genome Sequence of Fonsecaea pedrosoi CBS 271.37.</title>
        <authorList>
            <consortium name="The Broad Institute Genomics Platform"/>
            <person name="Cuomo C."/>
            <person name="de Hoog S."/>
            <person name="Gorbushina A."/>
            <person name="Stielow B."/>
            <person name="Teixiera M."/>
            <person name="Abouelleil A."/>
            <person name="Chapman S.B."/>
            <person name="Priest M."/>
            <person name="Young S.K."/>
            <person name="Wortman J."/>
            <person name="Nusbaum C."/>
            <person name="Birren B."/>
        </authorList>
    </citation>
    <scope>NUCLEOTIDE SEQUENCE [LARGE SCALE GENOMIC DNA]</scope>
    <source>
        <strain evidence="2 3">CBS 271.37</strain>
    </source>
</reference>
<name>A0A0D2GMZ7_9EURO</name>
<feature type="region of interest" description="Disordered" evidence="1">
    <location>
        <begin position="271"/>
        <end position="293"/>
    </location>
</feature>
<dbReference type="GeneID" id="25306020"/>
<organism evidence="2 3">
    <name type="scientific">Fonsecaea pedrosoi CBS 271.37</name>
    <dbReference type="NCBI Taxonomy" id="1442368"/>
    <lineage>
        <taxon>Eukaryota</taxon>
        <taxon>Fungi</taxon>
        <taxon>Dikarya</taxon>
        <taxon>Ascomycota</taxon>
        <taxon>Pezizomycotina</taxon>
        <taxon>Eurotiomycetes</taxon>
        <taxon>Chaetothyriomycetidae</taxon>
        <taxon>Chaetothyriales</taxon>
        <taxon>Herpotrichiellaceae</taxon>
        <taxon>Fonsecaea</taxon>
    </lineage>
</organism>
<dbReference type="OrthoDB" id="5339332at2759"/>
<keyword evidence="3" id="KW-1185">Reference proteome</keyword>